<feature type="region of interest" description="Disordered" evidence="1">
    <location>
        <begin position="9"/>
        <end position="54"/>
    </location>
</feature>
<protein>
    <submittedName>
        <fullName evidence="2">Uncharacterized protein</fullName>
    </submittedName>
</protein>
<sequence>MIATVVRQAGLEAGLPHDHDGRKAMTAPEHDLDVSTGPSDAPEKKPDPAGSFRKSRWDDVKASHVITLAAVGMVSVVVAASCATESDYDEDRGITADCVASDSLDADGAYLVVDDGKCAYDSSDTYTYHDSSGYSGSSGSGPYHAYHWYYGGKRAGDRVSLGSTVRPADVDISSRGGTVIQRGGFGGRGSSGG</sequence>
<feature type="compositionally biased region" description="Basic and acidic residues" evidence="1">
    <location>
        <begin position="15"/>
        <end position="33"/>
    </location>
</feature>
<gene>
    <name evidence="2" type="ORF">GCM10010517_10800</name>
</gene>
<comment type="caution">
    <text evidence="2">The sequence shown here is derived from an EMBL/GenBank/DDBJ whole genome shotgun (WGS) entry which is preliminary data.</text>
</comment>
<proteinExistence type="predicted"/>
<evidence type="ECO:0000313" key="3">
    <source>
        <dbReference type="Proteomes" id="UP001500831"/>
    </source>
</evidence>
<accession>A0ABN3VRA3</accession>
<evidence type="ECO:0000313" key="2">
    <source>
        <dbReference type="EMBL" id="GAA2853022.1"/>
    </source>
</evidence>
<dbReference type="RefSeq" id="WP_344968420.1">
    <property type="nucleotide sequence ID" value="NZ_BAAAVI010000005.1"/>
</dbReference>
<reference evidence="2 3" key="1">
    <citation type="journal article" date="2019" name="Int. J. Syst. Evol. Microbiol.">
        <title>The Global Catalogue of Microorganisms (GCM) 10K type strain sequencing project: providing services to taxonomists for standard genome sequencing and annotation.</title>
        <authorList>
            <consortium name="The Broad Institute Genomics Platform"/>
            <consortium name="The Broad Institute Genome Sequencing Center for Infectious Disease"/>
            <person name="Wu L."/>
            <person name="Ma J."/>
        </authorList>
    </citation>
    <scope>NUCLEOTIDE SEQUENCE [LARGE SCALE GENOMIC DNA]</scope>
    <source>
        <strain evidence="2 3">JCM 6242</strain>
    </source>
</reference>
<dbReference type="Proteomes" id="UP001500831">
    <property type="component" value="Unassembled WGS sequence"/>
</dbReference>
<name>A0ABN3VRA3_9ACTN</name>
<keyword evidence="3" id="KW-1185">Reference proteome</keyword>
<evidence type="ECO:0000256" key="1">
    <source>
        <dbReference type="SAM" id="MobiDB-lite"/>
    </source>
</evidence>
<dbReference type="EMBL" id="BAAAVI010000005">
    <property type="protein sequence ID" value="GAA2853022.1"/>
    <property type="molecule type" value="Genomic_DNA"/>
</dbReference>
<organism evidence="2 3">
    <name type="scientific">Streptosporangium fragile</name>
    <dbReference type="NCBI Taxonomy" id="46186"/>
    <lineage>
        <taxon>Bacteria</taxon>
        <taxon>Bacillati</taxon>
        <taxon>Actinomycetota</taxon>
        <taxon>Actinomycetes</taxon>
        <taxon>Streptosporangiales</taxon>
        <taxon>Streptosporangiaceae</taxon>
        <taxon>Streptosporangium</taxon>
    </lineage>
</organism>